<evidence type="ECO:0000256" key="1">
    <source>
        <dbReference type="SAM" id="MobiDB-lite"/>
    </source>
</evidence>
<feature type="compositionally biased region" description="Polar residues" evidence="1">
    <location>
        <begin position="44"/>
        <end position="53"/>
    </location>
</feature>
<dbReference type="EMBL" id="KN847046">
    <property type="protein sequence ID" value="KIW23470.1"/>
    <property type="molecule type" value="Genomic_DNA"/>
</dbReference>
<dbReference type="HOGENOM" id="CLU_1402287_0_0_1"/>
<feature type="region of interest" description="Disordered" evidence="1">
    <location>
        <begin position="1"/>
        <end position="70"/>
    </location>
</feature>
<feature type="compositionally biased region" description="Low complexity" evidence="1">
    <location>
        <begin position="11"/>
        <end position="22"/>
    </location>
</feature>
<dbReference type="RefSeq" id="XP_016243686.1">
    <property type="nucleotide sequence ID" value="XM_016399124.1"/>
</dbReference>
<name>A0A0D2BYS0_9EURO</name>
<dbReference type="AlphaFoldDB" id="A0A0D2BYS0"/>
<reference evidence="2 3" key="1">
    <citation type="submission" date="2015-01" db="EMBL/GenBank/DDBJ databases">
        <title>The Genome Sequence of Cladophialophora immunda CBS83496.</title>
        <authorList>
            <consortium name="The Broad Institute Genomics Platform"/>
            <person name="Cuomo C."/>
            <person name="de Hoog S."/>
            <person name="Gorbushina A."/>
            <person name="Stielow B."/>
            <person name="Teixiera M."/>
            <person name="Abouelleil A."/>
            <person name="Chapman S.B."/>
            <person name="Priest M."/>
            <person name="Young S.K."/>
            <person name="Wortman J."/>
            <person name="Nusbaum C."/>
            <person name="Birren B."/>
        </authorList>
    </citation>
    <scope>NUCLEOTIDE SEQUENCE [LARGE SCALE GENOMIC DNA]</scope>
    <source>
        <strain evidence="2 3">CBS 83496</strain>
    </source>
</reference>
<dbReference type="GeneID" id="27350858"/>
<keyword evidence="3" id="KW-1185">Reference proteome</keyword>
<sequence length="194" mass="20993">MPPPHSYQRPGSSQGQSLSLLQHHQHAENTEYPSIPELEATVQPKKTGQSDSSHGPAEDNNPRARQPQPTDLIQSVEVGTETSGGFELDVSVAIWQQELIMQEIYDSSLGQREDLRTGGGGGDLSTFNVVANATDATQIEANPLVERETRGPFGIVVRRTAGGAVVKGFPFTSPDERVMKDNSGILVLNRPVRP</sequence>
<dbReference type="VEuPathDB" id="FungiDB:PV07_11664"/>
<protein>
    <submittedName>
        <fullName evidence="2">Uncharacterized protein</fullName>
    </submittedName>
</protein>
<evidence type="ECO:0000313" key="3">
    <source>
        <dbReference type="Proteomes" id="UP000054466"/>
    </source>
</evidence>
<gene>
    <name evidence="2" type="ORF">PV07_11664</name>
</gene>
<evidence type="ECO:0000313" key="2">
    <source>
        <dbReference type="EMBL" id="KIW23470.1"/>
    </source>
</evidence>
<dbReference type="OrthoDB" id="4156970at2759"/>
<accession>A0A0D2BYS0</accession>
<proteinExistence type="predicted"/>
<organism evidence="2 3">
    <name type="scientific">Cladophialophora immunda</name>
    <dbReference type="NCBI Taxonomy" id="569365"/>
    <lineage>
        <taxon>Eukaryota</taxon>
        <taxon>Fungi</taxon>
        <taxon>Dikarya</taxon>
        <taxon>Ascomycota</taxon>
        <taxon>Pezizomycotina</taxon>
        <taxon>Eurotiomycetes</taxon>
        <taxon>Chaetothyriomycetidae</taxon>
        <taxon>Chaetothyriales</taxon>
        <taxon>Herpotrichiellaceae</taxon>
        <taxon>Cladophialophora</taxon>
    </lineage>
</organism>
<dbReference type="Proteomes" id="UP000054466">
    <property type="component" value="Unassembled WGS sequence"/>
</dbReference>